<reference evidence="2 3" key="1">
    <citation type="submission" date="2016-11" db="EMBL/GenBank/DDBJ databases">
        <authorList>
            <person name="Jaros S."/>
            <person name="Januszkiewicz K."/>
            <person name="Wedrychowicz H."/>
        </authorList>
    </citation>
    <scope>NUCLEOTIDE SEQUENCE [LARGE SCALE GENOMIC DNA]</scope>
    <source>
        <strain evidence="2 3">DSM 15480</strain>
    </source>
</reference>
<dbReference type="EMBL" id="FQZY01000044">
    <property type="protein sequence ID" value="SHK35477.1"/>
    <property type="molecule type" value="Genomic_DNA"/>
</dbReference>
<dbReference type="AlphaFoldDB" id="A0A1M6RT61"/>
<proteinExistence type="predicted"/>
<dbReference type="Proteomes" id="UP000184301">
    <property type="component" value="Unassembled WGS sequence"/>
</dbReference>
<protein>
    <recommendedName>
        <fullName evidence="1">Putative Se/S carrier protein-like domain-containing protein</fullName>
    </recommendedName>
</protein>
<dbReference type="STRING" id="1121950.SAMN02745243_02764"/>
<dbReference type="OrthoDB" id="362866at2"/>
<gene>
    <name evidence="2" type="ORF">SAMN02745243_02764</name>
</gene>
<dbReference type="Pfam" id="PF11823">
    <property type="entry name" value="Se_S_carrier"/>
    <property type="match status" value="1"/>
</dbReference>
<dbReference type="RefSeq" id="WP_073111473.1">
    <property type="nucleotide sequence ID" value="NZ_FQZY01000044.1"/>
</dbReference>
<keyword evidence="3" id="KW-1185">Reference proteome</keyword>
<organism evidence="2 3">
    <name type="scientific">Hespellia stercorisuis DSM 15480</name>
    <dbReference type="NCBI Taxonomy" id="1121950"/>
    <lineage>
        <taxon>Bacteria</taxon>
        <taxon>Bacillati</taxon>
        <taxon>Bacillota</taxon>
        <taxon>Clostridia</taxon>
        <taxon>Lachnospirales</taxon>
        <taxon>Lachnospiraceae</taxon>
        <taxon>Hespellia</taxon>
    </lineage>
</organism>
<evidence type="ECO:0000259" key="1">
    <source>
        <dbReference type="Pfam" id="PF11823"/>
    </source>
</evidence>
<evidence type="ECO:0000313" key="2">
    <source>
        <dbReference type="EMBL" id="SHK35477.1"/>
    </source>
</evidence>
<feature type="domain" description="Putative Se/S carrier protein-like" evidence="1">
    <location>
        <begin position="8"/>
        <end position="77"/>
    </location>
</feature>
<name>A0A1M6RT61_9FIRM</name>
<sequence>MSENEELNYYILFANYTQGLLLQEILKKDGISARIAPAPRSIQGELSCGMSLLVRQEDIDGVRESIERNHAEYHEIVSLPCQIRPHRNKFC</sequence>
<evidence type="ECO:0000313" key="3">
    <source>
        <dbReference type="Proteomes" id="UP000184301"/>
    </source>
</evidence>
<dbReference type="InterPro" id="IPR021778">
    <property type="entry name" value="Se/S_carrier-like"/>
</dbReference>
<accession>A0A1M6RT61</accession>